<dbReference type="EMBL" id="FWXV01000005">
    <property type="protein sequence ID" value="SMD18210.1"/>
    <property type="molecule type" value="Genomic_DNA"/>
</dbReference>
<accession>A0A1Y5XUI7</accession>
<evidence type="ECO:0000313" key="2">
    <source>
        <dbReference type="EMBL" id="SMD18210.1"/>
    </source>
</evidence>
<dbReference type="OrthoDB" id="4735656at2"/>
<reference evidence="2 3" key="1">
    <citation type="submission" date="2017-04" db="EMBL/GenBank/DDBJ databases">
        <authorList>
            <person name="Afonso C.L."/>
            <person name="Miller P.J."/>
            <person name="Scott M.A."/>
            <person name="Spackman E."/>
            <person name="Goraichik I."/>
            <person name="Dimitrov K.M."/>
            <person name="Suarez D.L."/>
            <person name="Swayne D.E."/>
        </authorList>
    </citation>
    <scope>NUCLEOTIDE SEQUENCE [LARGE SCALE GENOMIC DNA]</scope>
    <source>
        <strain evidence="2 3">DSM 43828</strain>
    </source>
</reference>
<dbReference type="Pfam" id="PF20058">
    <property type="entry name" value="DUF6457"/>
    <property type="match status" value="1"/>
</dbReference>
<organism evidence="2 3">
    <name type="scientific">Kibdelosporangium aridum</name>
    <dbReference type="NCBI Taxonomy" id="2030"/>
    <lineage>
        <taxon>Bacteria</taxon>
        <taxon>Bacillati</taxon>
        <taxon>Actinomycetota</taxon>
        <taxon>Actinomycetes</taxon>
        <taxon>Pseudonocardiales</taxon>
        <taxon>Pseudonocardiaceae</taxon>
        <taxon>Kibdelosporangium</taxon>
    </lineage>
</organism>
<dbReference type="Proteomes" id="UP000192674">
    <property type="component" value="Unassembled WGS sequence"/>
</dbReference>
<evidence type="ECO:0000259" key="1">
    <source>
        <dbReference type="Pfam" id="PF20058"/>
    </source>
</evidence>
<dbReference type="InterPro" id="IPR045598">
    <property type="entry name" value="DUF6457"/>
</dbReference>
<sequence length="89" mass="9706">MKFSLSHKNTVLDEWTDLAVAELGLGPDELDRHALLDLARCVARDVGGPAAPLTCYLLGVAVGRGMSLSEAISRVSTVVERWRGVDWRD</sequence>
<dbReference type="RefSeq" id="WP_084429997.1">
    <property type="nucleotide sequence ID" value="NZ_FWXV01000005.1"/>
</dbReference>
<feature type="domain" description="DUF6457" evidence="1">
    <location>
        <begin position="8"/>
        <end position="84"/>
    </location>
</feature>
<protein>
    <recommendedName>
        <fullName evidence="1">DUF6457 domain-containing protein</fullName>
    </recommendedName>
</protein>
<evidence type="ECO:0000313" key="3">
    <source>
        <dbReference type="Proteomes" id="UP000192674"/>
    </source>
</evidence>
<gene>
    <name evidence="2" type="ORF">SAMN05661093_05719</name>
</gene>
<proteinExistence type="predicted"/>
<dbReference type="AlphaFoldDB" id="A0A1Y5XUI7"/>
<name>A0A1Y5XUI7_KIBAR</name>
<keyword evidence="3" id="KW-1185">Reference proteome</keyword>